<dbReference type="SUPFAM" id="SSF52540">
    <property type="entry name" value="P-loop containing nucleoside triphosphate hydrolases"/>
    <property type="match status" value="1"/>
</dbReference>
<dbReference type="InterPro" id="IPR017871">
    <property type="entry name" value="ABC_transporter-like_CS"/>
</dbReference>
<dbReference type="AlphaFoldDB" id="A0A343JD18"/>
<evidence type="ECO:0000256" key="3">
    <source>
        <dbReference type="ARBA" id="ARBA00022840"/>
    </source>
</evidence>
<dbReference type="OrthoDB" id="9804819at2"/>
<feature type="domain" description="ABC transporter" evidence="4">
    <location>
        <begin position="2"/>
        <end position="227"/>
    </location>
</feature>
<accession>A0A343JD18</accession>
<dbReference type="InterPro" id="IPR051782">
    <property type="entry name" value="ABC_Transporter_VariousFunc"/>
</dbReference>
<evidence type="ECO:0000313" key="5">
    <source>
        <dbReference type="EMBL" id="ASW43426.1"/>
    </source>
</evidence>
<evidence type="ECO:0000256" key="2">
    <source>
        <dbReference type="ARBA" id="ARBA00022741"/>
    </source>
</evidence>
<dbReference type="Proteomes" id="UP000264883">
    <property type="component" value="Chromosome"/>
</dbReference>
<dbReference type="InterPro" id="IPR003593">
    <property type="entry name" value="AAA+_ATPase"/>
</dbReference>
<proteinExistence type="predicted"/>
<sequence length="278" mass="32114">MIKLENLYKNIGDFKIEDISFELDKGYIMALIGPNGSGKTTLIKMLLGLIKADKGEIKLFDKNISEDEIYVKDNIGFVFDSLNFYPNLRVKDFKKIVGEAYSRFNSKVFDDYIKKFNINPKAYIGNLSKGEAMKIMMANALSHDAKLLILDEPTAGLDPIVRKELLSILQEEIVSGDKSVIISTHITSDIYDIADYVTFINKGKLVFSKDMEEIKDKYRIFRASREEIERSNKKFIWVKEKKYYCEALFIDEAGIEDEKTYIPSLEEIIYYYVKGEEQ</sequence>
<dbReference type="InterPro" id="IPR003439">
    <property type="entry name" value="ABC_transporter-like_ATP-bd"/>
</dbReference>
<keyword evidence="1" id="KW-0813">Transport</keyword>
<dbReference type="PANTHER" id="PTHR42939:SF3">
    <property type="entry name" value="ABC TRANSPORTER ATP-BINDING COMPONENT"/>
    <property type="match status" value="1"/>
</dbReference>
<dbReference type="GO" id="GO:0016887">
    <property type="term" value="F:ATP hydrolysis activity"/>
    <property type="evidence" value="ECO:0007669"/>
    <property type="project" value="InterPro"/>
</dbReference>
<dbReference type="EMBL" id="CP016786">
    <property type="protein sequence ID" value="ASW43426.1"/>
    <property type="molecule type" value="Genomic_DNA"/>
</dbReference>
<evidence type="ECO:0000256" key="1">
    <source>
        <dbReference type="ARBA" id="ARBA00022448"/>
    </source>
</evidence>
<dbReference type="KEGG" id="cia:BEN51_08025"/>
<dbReference type="GO" id="GO:0005524">
    <property type="term" value="F:ATP binding"/>
    <property type="evidence" value="ECO:0007669"/>
    <property type="project" value="UniProtKB-KW"/>
</dbReference>
<dbReference type="InterPro" id="IPR027417">
    <property type="entry name" value="P-loop_NTPase"/>
</dbReference>
<dbReference type="Pfam" id="PF00005">
    <property type="entry name" value="ABC_tran"/>
    <property type="match status" value="1"/>
</dbReference>
<evidence type="ECO:0000313" key="6">
    <source>
        <dbReference type="Proteomes" id="UP000264883"/>
    </source>
</evidence>
<dbReference type="PROSITE" id="PS50893">
    <property type="entry name" value="ABC_TRANSPORTER_2"/>
    <property type="match status" value="1"/>
</dbReference>
<dbReference type="PANTHER" id="PTHR42939">
    <property type="entry name" value="ABC TRANSPORTER ATP-BINDING PROTEIN ALBC-RELATED"/>
    <property type="match status" value="1"/>
</dbReference>
<organism evidence="5 6">
    <name type="scientific">Clostridium isatidis</name>
    <dbReference type="NCBI Taxonomy" id="182773"/>
    <lineage>
        <taxon>Bacteria</taxon>
        <taxon>Bacillati</taxon>
        <taxon>Bacillota</taxon>
        <taxon>Clostridia</taxon>
        <taxon>Eubacteriales</taxon>
        <taxon>Clostridiaceae</taxon>
        <taxon>Clostridium</taxon>
    </lineage>
</organism>
<keyword evidence="6" id="KW-1185">Reference proteome</keyword>
<dbReference type="RefSeq" id="WP_119865560.1">
    <property type="nucleotide sequence ID" value="NZ_CP016786.1"/>
</dbReference>
<reference evidence="5 6" key="1">
    <citation type="submission" date="2016-08" db="EMBL/GenBank/DDBJ databases">
        <title>Complete Genome Sequence Of The Indigo Reducing Clostridium isatidis DSM15098.</title>
        <authorList>
            <person name="Little G.T."/>
            <person name="Minton N.P."/>
        </authorList>
    </citation>
    <scope>NUCLEOTIDE SEQUENCE [LARGE SCALE GENOMIC DNA]</scope>
    <source>
        <strain evidence="5 6">DSM 15098</strain>
    </source>
</reference>
<dbReference type="CDD" id="cd03230">
    <property type="entry name" value="ABC_DR_subfamily_A"/>
    <property type="match status" value="1"/>
</dbReference>
<dbReference type="SMART" id="SM00382">
    <property type="entry name" value="AAA"/>
    <property type="match status" value="1"/>
</dbReference>
<keyword evidence="2" id="KW-0547">Nucleotide-binding</keyword>
<dbReference type="Gene3D" id="3.40.50.300">
    <property type="entry name" value="P-loop containing nucleotide triphosphate hydrolases"/>
    <property type="match status" value="1"/>
</dbReference>
<name>A0A343JD18_9CLOT</name>
<keyword evidence="3 5" id="KW-0067">ATP-binding</keyword>
<dbReference type="PROSITE" id="PS00211">
    <property type="entry name" value="ABC_TRANSPORTER_1"/>
    <property type="match status" value="1"/>
</dbReference>
<gene>
    <name evidence="5" type="ORF">BEN51_08025</name>
</gene>
<protein>
    <submittedName>
        <fullName evidence="5">ABC transporter ATP-binding protein</fullName>
    </submittedName>
</protein>
<evidence type="ECO:0000259" key="4">
    <source>
        <dbReference type="PROSITE" id="PS50893"/>
    </source>
</evidence>